<protein>
    <submittedName>
        <fullName evidence="2">IS200/IS605 family element transposase accessory protein TnpB</fullName>
    </submittedName>
</protein>
<dbReference type="Proteomes" id="UP000477285">
    <property type="component" value="Unassembled WGS sequence"/>
</dbReference>
<dbReference type="AlphaFoldDB" id="A0A6L8T4S5"/>
<organism evidence="2 3">
    <name type="scientific">Blautia wexlerae</name>
    <dbReference type="NCBI Taxonomy" id="418240"/>
    <lineage>
        <taxon>Bacteria</taxon>
        <taxon>Bacillati</taxon>
        <taxon>Bacillota</taxon>
        <taxon>Clostridia</taxon>
        <taxon>Lachnospirales</taxon>
        <taxon>Lachnospiraceae</taxon>
        <taxon>Blautia</taxon>
    </lineage>
</organism>
<keyword evidence="1" id="KW-0238">DNA-binding</keyword>
<feature type="non-terminal residue" evidence="2">
    <location>
        <position position="1"/>
    </location>
</feature>
<evidence type="ECO:0000256" key="1">
    <source>
        <dbReference type="ARBA" id="ARBA00023125"/>
    </source>
</evidence>
<accession>A0A6L8T4S5</accession>
<dbReference type="EMBL" id="WWVQ01000044">
    <property type="protein sequence ID" value="MZL34537.1"/>
    <property type="molecule type" value="Genomic_DNA"/>
</dbReference>
<dbReference type="InterPro" id="IPR010095">
    <property type="entry name" value="Cas12f1-like_TNB"/>
</dbReference>
<proteinExistence type="predicted"/>
<dbReference type="GO" id="GO:0003677">
    <property type="term" value="F:DNA binding"/>
    <property type="evidence" value="ECO:0007669"/>
    <property type="project" value="UniProtKB-KW"/>
</dbReference>
<evidence type="ECO:0000313" key="3">
    <source>
        <dbReference type="Proteomes" id="UP000477285"/>
    </source>
</evidence>
<name>A0A6L8T4S5_9FIRM</name>
<comment type="caution">
    <text evidence="2">The sequence shown here is derived from an EMBL/GenBank/DDBJ whole genome shotgun (WGS) entry which is preliminary data.</text>
</comment>
<dbReference type="RefSeq" id="WP_161234061.1">
    <property type="nucleotide sequence ID" value="NZ_WWVQ01000044.1"/>
</dbReference>
<gene>
    <name evidence="2" type="primary">tnpB</name>
    <name evidence="2" type="ORF">GT728_15375</name>
</gene>
<sequence>LVKCMVSIDQGLSRKNEYYADGCIAFDTNADHLAVTETDRHGNLIYHKVIPFDLTGKTNEQREQILSLALEKIYKRAREKYKPVAMENLKDIKNEAMYGNKEVNRKLSEFAYTKITQLAESKSYKYGIGLCKVAPAFTSQIGKIKYMRHYGISIHTAAALAIGRRAMGFKERPPKDIRHLIPQANKDRHHWSQWRFLARYLKGQPPYKFYRKIPYSEFECITDMNKYMKEEFCNGQDRNCFLKKLTVILDQMAARKQGDATTV</sequence>
<dbReference type="NCBIfam" id="TIGR01766">
    <property type="entry name" value="IS200/IS605 family accessory protein TnpB-like domain"/>
    <property type="match status" value="1"/>
</dbReference>
<reference evidence="2 3" key="1">
    <citation type="journal article" date="2019" name="Nat. Med.">
        <title>A library of human gut bacterial isolates paired with longitudinal multiomics data enables mechanistic microbiome research.</title>
        <authorList>
            <person name="Poyet M."/>
            <person name="Groussin M."/>
            <person name="Gibbons S.M."/>
            <person name="Avila-Pacheco J."/>
            <person name="Jiang X."/>
            <person name="Kearney S.M."/>
            <person name="Perrotta A.R."/>
            <person name="Berdy B."/>
            <person name="Zhao S."/>
            <person name="Lieberman T.D."/>
            <person name="Swanson P.K."/>
            <person name="Smith M."/>
            <person name="Roesemann S."/>
            <person name="Alexander J.E."/>
            <person name="Rich S.A."/>
            <person name="Livny J."/>
            <person name="Vlamakis H."/>
            <person name="Clish C."/>
            <person name="Bullock K."/>
            <person name="Deik A."/>
            <person name="Scott J."/>
            <person name="Pierce K.A."/>
            <person name="Xavier R.J."/>
            <person name="Alm E.J."/>
        </authorList>
    </citation>
    <scope>NUCLEOTIDE SEQUENCE [LARGE SCALE GENOMIC DNA]</scope>
    <source>
        <strain evidence="2 3">BIOML-A1</strain>
    </source>
</reference>
<evidence type="ECO:0000313" key="2">
    <source>
        <dbReference type="EMBL" id="MZL34537.1"/>
    </source>
</evidence>